<evidence type="ECO:0000256" key="1">
    <source>
        <dbReference type="ARBA" id="ARBA00022670"/>
    </source>
</evidence>
<dbReference type="Gene3D" id="3.40.50.1820">
    <property type="entry name" value="alpha/beta hydrolase"/>
    <property type="match status" value="1"/>
</dbReference>
<evidence type="ECO:0000313" key="7">
    <source>
        <dbReference type="Proteomes" id="UP000253562"/>
    </source>
</evidence>
<keyword evidence="1" id="KW-0645">Protease</keyword>
<dbReference type="EMBL" id="QPEX01000006">
    <property type="protein sequence ID" value="RCS56055.1"/>
    <property type="molecule type" value="Genomic_DNA"/>
</dbReference>
<dbReference type="AlphaFoldDB" id="A0A368KXK1"/>
<evidence type="ECO:0000259" key="5">
    <source>
        <dbReference type="Pfam" id="PF02897"/>
    </source>
</evidence>
<dbReference type="PRINTS" id="PR00862">
    <property type="entry name" value="PROLIGOPTASE"/>
</dbReference>
<proteinExistence type="predicted"/>
<dbReference type="GO" id="GO:0005829">
    <property type="term" value="C:cytosol"/>
    <property type="evidence" value="ECO:0007669"/>
    <property type="project" value="TreeGrafter"/>
</dbReference>
<dbReference type="GO" id="GO:0070012">
    <property type="term" value="F:oligopeptidase activity"/>
    <property type="evidence" value="ECO:0007669"/>
    <property type="project" value="TreeGrafter"/>
</dbReference>
<dbReference type="Proteomes" id="UP000253562">
    <property type="component" value="Unassembled WGS sequence"/>
</dbReference>
<evidence type="ECO:0000259" key="4">
    <source>
        <dbReference type="Pfam" id="PF00326"/>
    </source>
</evidence>
<dbReference type="Pfam" id="PF00326">
    <property type="entry name" value="Peptidase_S9"/>
    <property type="match status" value="1"/>
</dbReference>
<dbReference type="SUPFAM" id="SSF53474">
    <property type="entry name" value="alpha/beta-Hydrolases"/>
    <property type="match status" value="1"/>
</dbReference>
<dbReference type="GO" id="GO:0004252">
    <property type="term" value="F:serine-type endopeptidase activity"/>
    <property type="evidence" value="ECO:0007669"/>
    <property type="project" value="InterPro"/>
</dbReference>
<dbReference type="Gene3D" id="2.130.10.120">
    <property type="entry name" value="Prolyl oligopeptidase, N-terminal domain"/>
    <property type="match status" value="1"/>
</dbReference>
<evidence type="ECO:0000256" key="3">
    <source>
        <dbReference type="ARBA" id="ARBA00022825"/>
    </source>
</evidence>
<gene>
    <name evidence="6" type="ORF">DTL42_01025</name>
</gene>
<dbReference type="GO" id="GO:0006508">
    <property type="term" value="P:proteolysis"/>
    <property type="evidence" value="ECO:0007669"/>
    <property type="project" value="UniProtKB-KW"/>
</dbReference>
<dbReference type="InterPro" id="IPR029058">
    <property type="entry name" value="AB_hydrolase_fold"/>
</dbReference>
<dbReference type="PANTHER" id="PTHR42881:SF13">
    <property type="entry name" value="PROLYL ENDOPEPTIDASE"/>
    <property type="match status" value="1"/>
</dbReference>
<dbReference type="InterPro" id="IPR002470">
    <property type="entry name" value="Peptidase_S9A"/>
</dbReference>
<evidence type="ECO:0000313" key="6">
    <source>
        <dbReference type="EMBL" id="RCS56055.1"/>
    </source>
</evidence>
<organism evidence="6 7">
    <name type="scientific">Bremerella cremea</name>
    <dbReference type="NCBI Taxonomy" id="1031537"/>
    <lineage>
        <taxon>Bacteria</taxon>
        <taxon>Pseudomonadati</taxon>
        <taxon>Planctomycetota</taxon>
        <taxon>Planctomycetia</taxon>
        <taxon>Pirellulales</taxon>
        <taxon>Pirellulaceae</taxon>
        <taxon>Bremerella</taxon>
    </lineage>
</organism>
<feature type="domain" description="Peptidase S9A N-terminal" evidence="5">
    <location>
        <begin position="9"/>
        <end position="228"/>
    </location>
</feature>
<keyword evidence="2" id="KW-0378">Hydrolase</keyword>
<dbReference type="InterPro" id="IPR051167">
    <property type="entry name" value="Prolyl_oligopep/macrocyclase"/>
</dbReference>
<accession>A0A368KXK1</accession>
<comment type="caution">
    <text evidence="6">The sequence shown here is derived from an EMBL/GenBank/DDBJ whole genome shotgun (WGS) entry which is preliminary data.</text>
</comment>
<sequence>MAQSAAETSSEDPNIWLEEVTGEKALDWVKAQNAESIAALTNSEGFQQLNDQILKILDSNERIPFVVKRGPYYYNFWQDGEHPRGLWRRTTPEEYKKEKPEWDVIIDVDALAKEEGENWVWHGVSMLQPEYKHAMVSLSRGGADADVKREFNVETRSFVKDGFELPEAKSRISWKDKDTLIVGTNFGEGSLTDSGYPRIVKEWKRGTPLSAAKTIFEGEKTDVSVGGVYDHTPGFEREFVSRNMTFWTSKLYLVEDGKLVEIDKPDDAEANVHREWIFIQPRTTWEVGGKTYEPGALLVGNFDAFMKGERKFSVLFEPTDRKSLDGYSSTKNFMLVNELDNVRNKIYLWTPGKDGTWKQELLPGVPEFGKVSVGAVDEEESDEFFLTVTDYITPTTLYLGTAGNPEIEKLKALPAFFDASNLQVEQFEATSKDGTKIPYFQVSHKDLKLDGSNATLLYGYGGFEIALTPNYSATTGTAWLSKGGVFVVANIRGGGEFGPKWHQAALKENRHKAYEDFIAVGEDLIKRKVTSTEHLGVMGGSNGGLLTGNMLVLRPDLFGAVVSQVPLLDMKRFHTLLAGASWMGEYGNPADPEQWKFIKTFSPYHLVKKDVKYPPTLFTTSTRDDRVHPGHARKMVARMKNMGHGVLYYENIEGGHAGAADNKQRAFMTALVYEFLQQELMD</sequence>
<protein>
    <submittedName>
        <fullName evidence="6">S9 family peptidase</fullName>
    </submittedName>
</protein>
<dbReference type="OrthoDB" id="9801421at2"/>
<dbReference type="Pfam" id="PF02897">
    <property type="entry name" value="Peptidase_S9_N"/>
    <property type="match status" value="1"/>
</dbReference>
<dbReference type="PANTHER" id="PTHR42881">
    <property type="entry name" value="PROLYL ENDOPEPTIDASE"/>
    <property type="match status" value="1"/>
</dbReference>
<evidence type="ECO:0000256" key="2">
    <source>
        <dbReference type="ARBA" id="ARBA00022801"/>
    </source>
</evidence>
<dbReference type="SUPFAM" id="SSF50993">
    <property type="entry name" value="Peptidase/esterase 'gauge' domain"/>
    <property type="match status" value="1"/>
</dbReference>
<keyword evidence="3" id="KW-0720">Serine protease</keyword>
<reference evidence="6 7" key="1">
    <citation type="submission" date="2018-07" db="EMBL/GenBank/DDBJ databases">
        <title>Comparative genomes isolates from brazilian mangrove.</title>
        <authorList>
            <person name="De Araujo J.E."/>
            <person name="Taketani R.G."/>
            <person name="Silva M.C.P."/>
            <person name="Lourenco M.V."/>
            <person name="Oliveira V.M."/>
            <person name="Andreote F.D."/>
        </authorList>
    </citation>
    <scope>NUCLEOTIDE SEQUENCE [LARGE SCALE GENOMIC DNA]</scope>
    <source>
        <strain evidence="6 7">HEX PRIS-MGV</strain>
    </source>
</reference>
<feature type="domain" description="Peptidase S9 prolyl oligopeptidase catalytic" evidence="4">
    <location>
        <begin position="477"/>
        <end position="680"/>
    </location>
</feature>
<dbReference type="InterPro" id="IPR001375">
    <property type="entry name" value="Peptidase_S9_cat"/>
</dbReference>
<dbReference type="InterPro" id="IPR023302">
    <property type="entry name" value="Pept_S9A_N"/>
</dbReference>
<name>A0A368KXK1_9BACT</name>